<reference evidence="1 2" key="1">
    <citation type="submission" date="2018-02" db="EMBL/GenBank/DDBJ databases">
        <title>Mycoplasma marinum and Mycoplasma todarodis sp. nov., moderately halophilic and psychrotolerant mycoplasmas isolated from cephalopods.</title>
        <authorList>
            <person name="Viver T."/>
        </authorList>
    </citation>
    <scope>NUCLEOTIDE SEQUENCE [LARGE SCALE GENOMIC DNA]</scope>
    <source>
        <strain evidence="1 2">PE</strain>
    </source>
</reference>
<keyword evidence="2" id="KW-1185">Reference proteome</keyword>
<evidence type="ECO:0008006" key="3">
    <source>
        <dbReference type="Google" id="ProtNLM"/>
    </source>
</evidence>
<organism evidence="1 2">
    <name type="scientific">Mycoplasma marinum</name>
    <dbReference type="NCBI Taxonomy" id="1937190"/>
    <lineage>
        <taxon>Bacteria</taxon>
        <taxon>Bacillati</taxon>
        <taxon>Mycoplasmatota</taxon>
        <taxon>Mollicutes</taxon>
        <taxon>Mycoplasmataceae</taxon>
        <taxon>Mycoplasma</taxon>
    </lineage>
</organism>
<dbReference type="RefSeq" id="WP_131599412.1">
    <property type="nucleotide sequence ID" value="NZ_CBDBYK010000018.1"/>
</dbReference>
<comment type="caution">
    <text evidence="1">The sequence shown here is derived from an EMBL/GenBank/DDBJ whole genome shotgun (WGS) entry which is preliminary data.</text>
</comment>
<sequence>MKLKGKILSLGTIATITTPIVIAVSCGSSNDINWNINKEINGKTKNISIVKEDLLDLYGSDGHGTYKLPLSNKVEGLLKEAKATKKVEVLYFKDGPKAKWIDTTNNAPTNLSNYDQIRVSIKLNNPGYLVNGKDSFQLETSQIGLNSGSKYKFKKNWFKPSTQKPANALIDNGVVSSEKNKVVINLDEADSNIKINDLVMAIAIKLGYLFSETKLIKSFSEKDAKDRTVVMHLQDIYDSLVNAQSLAIDTIDVRYKGENSLLDLTNVLGGIAKGESFIKDFQTAELENGSDLTADFINAPKTPEFLRDYGVIATPITIPLLSLISGMKSNKEALKFFPELAINYGRVFKDFANMKIVHEWSKDNLIRGREIESIPQIFMATLFRNK</sequence>
<gene>
    <name evidence="1" type="ORF">C4B24_03655</name>
</gene>
<name>A0A4R0XVD3_9MOLU</name>
<protein>
    <recommendedName>
        <fullName evidence="3">Lipoprotein</fullName>
    </recommendedName>
</protein>
<evidence type="ECO:0000313" key="2">
    <source>
        <dbReference type="Proteomes" id="UP000294192"/>
    </source>
</evidence>
<dbReference type="EMBL" id="PSZO01000019">
    <property type="protein sequence ID" value="TCG10881.1"/>
    <property type="molecule type" value="Genomic_DNA"/>
</dbReference>
<dbReference type="PROSITE" id="PS51257">
    <property type="entry name" value="PROKAR_LIPOPROTEIN"/>
    <property type="match status" value="1"/>
</dbReference>
<dbReference type="Proteomes" id="UP000294192">
    <property type="component" value="Unassembled WGS sequence"/>
</dbReference>
<proteinExistence type="predicted"/>
<dbReference type="AlphaFoldDB" id="A0A4R0XVD3"/>
<evidence type="ECO:0000313" key="1">
    <source>
        <dbReference type="EMBL" id="TCG10881.1"/>
    </source>
</evidence>
<dbReference type="OrthoDB" id="9770030at2"/>
<accession>A0A4R0XVD3</accession>